<gene>
    <name evidence="1" type="ORF">GE300_06470</name>
</gene>
<accession>A0A6L5YY51</accession>
<protein>
    <submittedName>
        <fullName evidence="1">Uncharacterized protein</fullName>
    </submittedName>
</protein>
<name>A0A6L5YY51_9RHOB</name>
<dbReference type="AlphaFoldDB" id="A0A6L5YY51"/>
<keyword evidence="2" id="KW-1185">Reference proteome</keyword>
<sequence length="134" mass="14616">MKGLELQISATTVFCDDIRREDTGKAILIGVYVEDMIPSTLPSRFSLSIWTKFFGISSGNHPFKVEIDFPGGHKFEWPGEVDISDPNVPTSLFAAGIPAVVKEAGLIKAQLYISGKNIDAGELLVREPQPPAKE</sequence>
<evidence type="ECO:0000313" key="2">
    <source>
        <dbReference type="Proteomes" id="UP000474957"/>
    </source>
</evidence>
<dbReference type="RefSeq" id="WP_154445744.1">
    <property type="nucleotide sequence ID" value="NZ_WIND01000003.1"/>
</dbReference>
<dbReference type="EMBL" id="WIND01000003">
    <property type="protein sequence ID" value="MSU89263.1"/>
    <property type="molecule type" value="Genomic_DNA"/>
</dbReference>
<evidence type="ECO:0000313" key="1">
    <source>
        <dbReference type="EMBL" id="MSU89263.1"/>
    </source>
</evidence>
<reference evidence="1 2" key="1">
    <citation type="submission" date="2019-10" db="EMBL/GenBank/DDBJ databases">
        <title>Cognatihalovulum marinum gen. nov. sp. nov., a new member of the family Rhodobacteraceae isolated from deep seawater of the Northwest Indian Ocean.</title>
        <authorList>
            <person name="Ruan C."/>
            <person name="Wang J."/>
            <person name="Zheng X."/>
            <person name="Song L."/>
            <person name="Zhu Y."/>
            <person name="Huang Y."/>
            <person name="Lu Z."/>
            <person name="Du W."/>
            <person name="Huang L."/>
            <person name="Dai X."/>
        </authorList>
    </citation>
    <scope>NUCLEOTIDE SEQUENCE [LARGE SCALE GENOMIC DNA]</scope>
    <source>
        <strain evidence="1 2">2CG4</strain>
    </source>
</reference>
<dbReference type="Proteomes" id="UP000474957">
    <property type="component" value="Unassembled WGS sequence"/>
</dbReference>
<organism evidence="1 2">
    <name type="scientific">Halovulum marinum</name>
    <dbReference type="NCBI Taxonomy" id="2662447"/>
    <lineage>
        <taxon>Bacteria</taxon>
        <taxon>Pseudomonadati</taxon>
        <taxon>Pseudomonadota</taxon>
        <taxon>Alphaproteobacteria</taxon>
        <taxon>Rhodobacterales</taxon>
        <taxon>Paracoccaceae</taxon>
        <taxon>Halovulum</taxon>
    </lineage>
</organism>
<comment type="caution">
    <text evidence="1">The sequence shown here is derived from an EMBL/GenBank/DDBJ whole genome shotgun (WGS) entry which is preliminary data.</text>
</comment>
<proteinExistence type="predicted"/>